<name>A0ABW3MS73_9PSEU</name>
<dbReference type="InterPro" id="IPR052373">
    <property type="entry name" value="Gamma-glu_amide_hydrolase"/>
</dbReference>
<dbReference type="PANTHER" id="PTHR43187">
    <property type="entry name" value="GLUTAMINE AMIDOTRANSFERASE DUG3-RELATED"/>
    <property type="match status" value="1"/>
</dbReference>
<accession>A0ABW3MS73</accession>
<organism evidence="1 2">
    <name type="scientific">Kibdelosporangium lantanae</name>
    <dbReference type="NCBI Taxonomy" id="1497396"/>
    <lineage>
        <taxon>Bacteria</taxon>
        <taxon>Bacillati</taxon>
        <taxon>Actinomycetota</taxon>
        <taxon>Actinomycetes</taxon>
        <taxon>Pseudonocardiales</taxon>
        <taxon>Pseudonocardiaceae</taxon>
        <taxon>Kibdelosporangium</taxon>
    </lineage>
</organism>
<dbReference type="PANTHER" id="PTHR43187:SF2">
    <property type="entry name" value="GAMMA-GLUTAMYL-HERCYNYLCYSTEINE SULFOXIDE HYDROLASE"/>
    <property type="match status" value="1"/>
</dbReference>
<dbReference type="InterPro" id="IPR029055">
    <property type="entry name" value="Ntn_hydrolases_N"/>
</dbReference>
<evidence type="ECO:0000313" key="1">
    <source>
        <dbReference type="EMBL" id="MFD1052224.1"/>
    </source>
</evidence>
<dbReference type="EMBL" id="JBHTIS010004239">
    <property type="protein sequence ID" value="MFD1052224.1"/>
    <property type="molecule type" value="Genomic_DNA"/>
</dbReference>
<keyword evidence="2" id="KW-1185">Reference proteome</keyword>
<dbReference type="Gene3D" id="3.60.20.10">
    <property type="entry name" value="Glutamine Phosphoribosylpyrophosphate, subunit 1, domain 1"/>
    <property type="match status" value="1"/>
</dbReference>
<protein>
    <submittedName>
        <fullName evidence="1">Ergothioneine biosynthesis protein EgtC</fullName>
    </submittedName>
</protein>
<dbReference type="Proteomes" id="UP001597045">
    <property type="component" value="Unassembled WGS sequence"/>
</dbReference>
<reference evidence="2" key="1">
    <citation type="journal article" date="2019" name="Int. J. Syst. Evol. Microbiol.">
        <title>The Global Catalogue of Microorganisms (GCM) 10K type strain sequencing project: providing services to taxonomists for standard genome sequencing and annotation.</title>
        <authorList>
            <consortium name="The Broad Institute Genomics Platform"/>
            <consortium name="The Broad Institute Genome Sequencing Center for Infectious Disease"/>
            <person name="Wu L."/>
            <person name="Ma J."/>
        </authorList>
    </citation>
    <scope>NUCLEOTIDE SEQUENCE [LARGE SCALE GENOMIC DNA]</scope>
    <source>
        <strain evidence="2">JCM 31486</strain>
    </source>
</reference>
<comment type="caution">
    <text evidence="1">The sequence shown here is derived from an EMBL/GenBank/DDBJ whole genome shotgun (WGS) entry which is preliminary data.</text>
</comment>
<evidence type="ECO:0000313" key="2">
    <source>
        <dbReference type="Proteomes" id="UP001597045"/>
    </source>
</evidence>
<proteinExistence type="predicted"/>
<sequence>MCRHLGYIGPAMPISTLVLDPEHSLLRQSWAPTDMRHGGTINADGFGVGWFTPPATDPGTG</sequence>
<gene>
    <name evidence="1" type="ORF">ACFQ1S_44935</name>
</gene>
<feature type="non-terminal residue" evidence="1">
    <location>
        <position position="61"/>
    </location>
</feature>